<dbReference type="Gene3D" id="1.20.58.760">
    <property type="entry name" value="Peptidase M41"/>
    <property type="match status" value="1"/>
</dbReference>
<keyword evidence="9 15" id="KW-0862">Zinc</keyword>
<evidence type="ECO:0000259" key="17">
    <source>
        <dbReference type="SMART" id="SM00382"/>
    </source>
</evidence>
<keyword evidence="12 15" id="KW-0482">Metalloprotease</keyword>
<dbReference type="InterPro" id="IPR011546">
    <property type="entry name" value="Pept_M41_FtsH_extracell"/>
</dbReference>
<feature type="binding site" evidence="15">
    <location>
        <begin position="205"/>
        <end position="212"/>
    </location>
    <ligand>
        <name>ATP</name>
        <dbReference type="ChEBI" id="CHEBI:30616"/>
    </ligand>
</feature>
<evidence type="ECO:0000256" key="9">
    <source>
        <dbReference type="ARBA" id="ARBA00022833"/>
    </source>
</evidence>
<dbReference type="HAMAP" id="MF_01458">
    <property type="entry name" value="FtsH"/>
    <property type="match status" value="1"/>
</dbReference>
<dbReference type="Pfam" id="PF01434">
    <property type="entry name" value="Peptidase_M41"/>
    <property type="match status" value="1"/>
</dbReference>
<dbReference type="OrthoDB" id="9809379at2"/>
<evidence type="ECO:0000313" key="18">
    <source>
        <dbReference type="EMBL" id="SQD92805.1"/>
    </source>
</evidence>
<feature type="binding site" evidence="15">
    <location>
        <position position="431"/>
    </location>
    <ligand>
        <name>Zn(2+)</name>
        <dbReference type="ChEBI" id="CHEBI:29105"/>
        <note>catalytic</note>
    </ligand>
</feature>
<evidence type="ECO:0000256" key="16">
    <source>
        <dbReference type="RuleBase" id="RU003651"/>
    </source>
</evidence>
<evidence type="ECO:0000256" key="11">
    <source>
        <dbReference type="ARBA" id="ARBA00022989"/>
    </source>
</evidence>
<comment type="similarity">
    <text evidence="2 15">In the C-terminal section; belongs to the peptidase M41 family.</text>
</comment>
<comment type="subunit">
    <text evidence="15">Homohexamer.</text>
</comment>
<dbReference type="EMBL" id="LS483254">
    <property type="protein sequence ID" value="SQD92805.1"/>
    <property type="molecule type" value="Genomic_DNA"/>
</dbReference>
<feature type="transmembrane region" description="Helical" evidence="15">
    <location>
        <begin position="114"/>
        <end position="134"/>
    </location>
</feature>
<dbReference type="EC" id="3.4.24.-" evidence="15"/>
<dbReference type="SMART" id="SM00382">
    <property type="entry name" value="AAA"/>
    <property type="match status" value="1"/>
</dbReference>
<dbReference type="InterPro" id="IPR003959">
    <property type="entry name" value="ATPase_AAA_core"/>
</dbReference>
<dbReference type="FunFam" id="1.20.58.760:FF:000001">
    <property type="entry name" value="ATP-dependent zinc metalloprotease FtsH"/>
    <property type="match status" value="1"/>
</dbReference>
<dbReference type="NCBIfam" id="TIGR01241">
    <property type="entry name" value="FtsH_fam"/>
    <property type="match status" value="1"/>
</dbReference>
<dbReference type="Pfam" id="PF00004">
    <property type="entry name" value="AAA"/>
    <property type="match status" value="1"/>
</dbReference>
<evidence type="ECO:0000256" key="8">
    <source>
        <dbReference type="ARBA" id="ARBA00022801"/>
    </source>
</evidence>
<dbReference type="GO" id="GO:0016887">
    <property type="term" value="F:ATP hydrolysis activity"/>
    <property type="evidence" value="ECO:0007669"/>
    <property type="project" value="UniProtKB-UniRule"/>
</dbReference>
<comment type="subcellular location">
    <subcellularLocation>
        <location evidence="15">Cell membrane</location>
        <topology evidence="15">Multi-pass membrane protein</topology>
        <orientation evidence="15">Cytoplasmic side</orientation>
    </subcellularLocation>
    <subcellularLocation>
        <location evidence="1">Membrane</location>
    </subcellularLocation>
</comment>
<keyword evidence="7 15" id="KW-0547">Nucleotide-binding</keyword>
<dbReference type="SUPFAM" id="SSF140990">
    <property type="entry name" value="FtsH protease domain-like"/>
    <property type="match status" value="1"/>
</dbReference>
<keyword evidence="3 15" id="KW-1003">Cell membrane</keyword>
<feature type="active site" evidence="15">
    <location>
        <position position="428"/>
    </location>
</feature>
<dbReference type="GO" id="GO:0005524">
    <property type="term" value="F:ATP binding"/>
    <property type="evidence" value="ECO:0007669"/>
    <property type="project" value="UniProtKB-UniRule"/>
</dbReference>
<dbReference type="Pfam" id="PF06480">
    <property type="entry name" value="FtsH_ext"/>
    <property type="match status" value="1"/>
</dbReference>
<sequence length="613" mass="67640">MDRRSIQPPRPLRSITFLLVLVMIGLLISQAFWPSKPRTVEFSYSDLLAQIQSGNVAEVVIQGSRIEGVLKVAEIRNFVVQGPPEGSPLYAELAQVMEDQGVVYRFQAPGGASWILPLLGYVLIMALFAVFFAYMMRRMQGGNPFTFGQSRAKLVAKEFTKVSFKDVAGIDEVLDEVREIVDYLRDPGRFVRLGAKIPKGILLVGPPGTGKTLLARAIAGEAGVPFFSISGSDFVEMFVGVGAARVRDMFQKAKASAPCIVFIDEIDAVGRKRGAGLGGGHDEREQTLNQLLSEMDGFERNAGVIVLAATNRPDVLDLALLRPGRFDRKIAVPTPDLHGREAILKVHIRDKKLSPDVDLSVLARRTPGFVGADLENLCNEAALLAARRNKERIELEDFEEALDRVLTGLARKGMYIKDEERQRIAYHESGHALLNKLLPRLGPVHKVTIVPRGTGVLGFSQRLLEDKYWTSKDDLLDMLTWTFGGRGAEEIVFGEQSTGAANDLRDATELATKMVIEYGMSEGLGPINLGKERTNIFLGEEIVRSDAHSEELAAAVDREIRAILNQAYRRAKDLLARNRTALDRIAQELLRRESLDGEEMNALLADLTLQPTG</sequence>
<evidence type="ECO:0000256" key="7">
    <source>
        <dbReference type="ARBA" id="ARBA00022741"/>
    </source>
</evidence>
<dbReference type="InterPro" id="IPR003960">
    <property type="entry name" value="ATPase_AAA_CS"/>
</dbReference>
<keyword evidence="5 15" id="KW-0812">Transmembrane</keyword>
<dbReference type="Gene3D" id="3.30.720.210">
    <property type="match status" value="1"/>
</dbReference>
<dbReference type="InterPro" id="IPR000642">
    <property type="entry name" value="Peptidase_M41"/>
</dbReference>
<evidence type="ECO:0000256" key="3">
    <source>
        <dbReference type="ARBA" id="ARBA00022475"/>
    </source>
</evidence>
<dbReference type="Gene3D" id="1.10.8.60">
    <property type="match status" value="1"/>
</dbReference>
<dbReference type="RefSeq" id="WP_122031024.1">
    <property type="nucleotide sequence ID" value="NZ_LS483254.1"/>
</dbReference>
<dbReference type="KEGG" id="bana:BARAN1_0781"/>
<keyword evidence="6 15" id="KW-0479">Metal-binding</keyword>
<name>A0A2X3MKY0_9BACT</name>
<evidence type="ECO:0000256" key="15">
    <source>
        <dbReference type="HAMAP-Rule" id="MF_01458"/>
    </source>
</evidence>
<evidence type="ECO:0000313" key="19">
    <source>
        <dbReference type="Proteomes" id="UP000249818"/>
    </source>
</evidence>
<evidence type="ECO:0000256" key="1">
    <source>
        <dbReference type="ARBA" id="ARBA00004370"/>
    </source>
</evidence>
<keyword evidence="11 15" id="KW-1133">Transmembrane helix</keyword>
<accession>A0A2X3MKY0</accession>
<dbReference type="InterPro" id="IPR005936">
    <property type="entry name" value="FtsH"/>
</dbReference>
<dbReference type="InterPro" id="IPR003593">
    <property type="entry name" value="AAA+_ATPase"/>
</dbReference>
<dbReference type="PANTHER" id="PTHR23076">
    <property type="entry name" value="METALLOPROTEASE M41 FTSH"/>
    <property type="match status" value="1"/>
</dbReference>
<dbReference type="PROSITE" id="PS00674">
    <property type="entry name" value="AAA"/>
    <property type="match status" value="1"/>
</dbReference>
<comment type="cofactor">
    <cofactor evidence="15">
        <name>Zn(2+)</name>
        <dbReference type="ChEBI" id="CHEBI:29105"/>
    </cofactor>
    <text evidence="15">Binds 1 zinc ion per subunit.</text>
</comment>
<dbReference type="PANTHER" id="PTHR23076:SF97">
    <property type="entry name" value="ATP-DEPENDENT ZINC METALLOPROTEASE YME1L1"/>
    <property type="match status" value="1"/>
</dbReference>
<gene>
    <name evidence="15 18" type="primary">ftsH</name>
    <name evidence="18" type="ORF">BARAN1_0781</name>
</gene>
<organism evidence="18 19">
    <name type="scientific">Candidatus Bipolaricaulis anaerobius</name>
    <dbReference type="NCBI Taxonomy" id="2026885"/>
    <lineage>
        <taxon>Bacteria</taxon>
        <taxon>Candidatus Bipolaricaulota</taxon>
        <taxon>Candidatus Bipolaricaulia</taxon>
        <taxon>Candidatus Bipolaricaulales</taxon>
        <taxon>Candidatus Bipolaricaulaceae</taxon>
        <taxon>Candidatus Bipolaricaulis</taxon>
    </lineage>
</organism>
<feature type="binding site" evidence="15">
    <location>
        <position position="503"/>
    </location>
    <ligand>
        <name>Zn(2+)</name>
        <dbReference type="ChEBI" id="CHEBI:29105"/>
        <note>catalytic</note>
    </ligand>
</feature>
<feature type="binding site" evidence="15">
    <location>
        <position position="427"/>
    </location>
    <ligand>
        <name>Zn(2+)</name>
        <dbReference type="ChEBI" id="CHEBI:29105"/>
        <note>catalytic</note>
    </ligand>
</feature>
<evidence type="ECO:0000256" key="4">
    <source>
        <dbReference type="ARBA" id="ARBA00022670"/>
    </source>
</evidence>
<dbReference type="InterPro" id="IPR027417">
    <property type="entry name" value="P-loop_NTPase"/>
</dbReference>
<keyword evidence="8 15" id="KW-0378">Hydrolase</keyword>
<evidence type="ECO:0000256" key="13">
    <source>
        <dbReference type="ARBA" id="ARBA00023136"/>
    </source>
</evidence>
<protein>
    <recommendedName>
        <fullName evidence="15">ATP-dependent zinc metalloprotease FtsH</fullName>
        <ecNumber evidence="15">3.4.24.-</ecNumber>
    </recommendedName>
</protein>
<dbReference type="InterPro" id="IPR041569">
    <property type="entry name" value="AAA_lid_3"/>
</dbReference>
<evidence type="ECO:0000256" key="2">
    <source>
        <dbReference type="ARBA" id="ARBA00010044"/>
    </source>
</evidence>
<evidence type="ECO:0000256" key="5">
    <source>
        <dbReference type="ARBA" id="ARBA00022692"/>
    </source>
</evidence>
<dbReference type="GO" id="GO:0006508">
    <property type="term" value="P:proteolysis"/>
    <property type="evidence" value="ECO:0007669"/>
    <property type="project" value="UniProtKB-KW"/>
</dbReference>
<dbReference type="GO" id="GO:0004176">
    <property type="term" value="F:ATP-dependent peptidase activity"/>
    <property type="evidence" value="ECO:0007669"/>
    <property type="project" value="InterPro"/>
</dbReference>
<keyword evidence="10 15" id="KW-0067">ATP-binding</keyword>
<feature type="transmembrane region" description="Helical" evidence="15">
    <location>
        <begin position="12"/>
        <end position="33"/>
    </location>
</feature>
<dbReference type="FunFam" id="1.10.8.60:FF:000001">
    <property type="entry name" value="ATP-dependent zinc metalloprotease FtsH"/>
    <property type="match status" value="1"/>
</dbReference>
<dbReference type="Pfam" id="PF17862">
    <property type="entry name" value="AAA_lid_3"/>
    <property type="match status" value="1"/>
</dbReference>
<dbReference type="GO" id="GO:0008270">
    <property type="term" value="F:zinc ion binding"/>
    <property type="evidence" value="ECO:0007669"/>
    <property type="project" value="UniProtKB-UniRule"/>
</dbReference>
<comment type="function">
    <text evidence="15">Acts as a processive, ATP-dependent zinc metallopeptidase for both cytoplasmic and membrane proteins. Plays a role in the quality control of integral membrane proteins.</text>
</comment>
<evidence type="ECO:0000256" key="10">
    <source>
        <dbReference type="ARBA" id="ARBA00022840"/>
    </source>
</evidence>
<dbReference type="GO" id="GO:0005886">
    <property type="term" value="C:plasma membrane"/>
    <property type="evidence" value="ECO:0007669"/>
    <property type="project" value="UniProtKB-SubCell"/>
</dbReference>
<dbReference type="GO" id="GO:0030163">
    <property type="term" value="P:protein catabolic process"/>
    <property type="evidence" value="ECO:0007669"/>
    <property type="project" value="UniProtKB-UniRule"/>
</dbReference>
<dbReference type="GO" id="GO:0004222">
    <property type="term" value="F:metalloendopeptidase activity"/>
    <property type="evidence" value="ECO:0007669"/>
    <property type="project" value="InterPro"/>
</dbReference>
<feature type="domain" description="AAA+ ATPase" evidence="17">
    <location>
        <begin position="197"/>
        <end position="336"/>
    </location>
</feature>
<proteinExistence type="inferred from homology"/>
<evidence type="ECO:0000256" key="12">
    <source>
        <dbReference type="ARBA" id="ARBA00023049"/>
    </source>
</evidence>
<dbReference type="InterPro" id="IPR037219">
    <property type="entry name" value="Peptidase_M41-like"/>
</dbReference>
<comment type="similarity">
    <text evidence="16">Belongs to the AAA ATPase family.</text>
</comment>
<comment type="similarity">
    <text evidence="14 15">In the central section; belongs to the AAA ATPase family.</text>
</comment>
<dbReference type="Gene3D" id="3.40.50.300">
    <property type="entry name" value="P-loop containing nucleotide triphosphate hydrolases"/>
    <property type="match status" value="1"/>
</dbReference>
<keyword evidence="13 15" id="KW-0472">Membrane</keyword>
<reference evidence="19" key="1">
    <citation type="submission" date="2018-05" db="EMBL/GenBank/DDBJ databases">
        <authorList>
            <person name="Hao L."/>
        </authorList>
    </citation>
    <scope>NUCLEOTIDE SEQUENCE [LARGE SCALE GENOMIC DNA]</scope>
</reference>
<dbReference type="AlphaFoldDB" id="A0A2X3MKY0"/>
<dbReference type="SUPFAM" id="SSF52540">
    <property type="entry name" value="P-loop containing nucleoside triphosphate hydrolases"/>
    <property type="match status" value="1"/>
</dbReference>
<dbReference type="Proteomes" id="UP000249818">
    <property type="component" value="Chromosome BARAN1"/>
</dbReference>
<evidence type="ECO:0000256" key="6">
    <source>
        <dbReference type="ARBA" id="ARBA00022723"/>
    </source>
</evidence>
<dbReference type="CDD" id="cd19501">
    <property type="entry name" value="RecA-like_FtsH"/>
    <property type="match status" value="1"/>
</dbReference>
<keyword evidence="19" id="KW-1185">Reference proteome</keyword>
<keyword evidence="4 15" id="KW-0645">Protease</keyword>
<evidence type="ECO:0000256" key="14">
    <source>
        <dbReference type="ARBA" id="ARBA00061570"/>
    </source>
</evidence>
<dbReference type="FunFam" id="3.40.50.300:FF:000001">
    <property type="entry name" value="ATP-dependent zinc metalloprotease FtsH"/>
    <property type="match status" value="1"/>
</dbReference>